<evidence type="ECO:0000313" key="1">
    <source>
        <dbReference type="EMBL" id="TXD39445.1"/>
    </source>
</evidence>
<dbReference type="AlphaFoldDB" id="A0A5C6XMJ2"/>
<gene>
    <name evidence="1" type="ORF">FRC98_03350</name>
</gene>
<sequence length="69" mass="7803">MKRRLSREQLIIMLDELDRGELEPGEVQRLVNSLELSMSDAEALTIIEDDELSAGEVADQLLGYDPRES</sequence>
<dbReference type="OrthoDB" id="5520065at2"/>
<reference evidence="1 2" key="1">
    <citation type="submission" date="2019-08" db="EMBL/GenBank/DDBJ databases">
        <title>Bradymonadales sp. TMQ4.</title>
        <authorList>
            <person name="Liang Q."/>
        </authorList>
    </citation>
    <scope>NUCLEOTIDE SEQUENCE [LARGE SCALE GENOMIC DNA]</scope>
    <source>
        <strain evidence="1 2">TMQ4</strain>
    </source>
</reference>
<protein>
    <submittedName>
        <fullName evidence="1">Uncharacterized protein</fullName>
    </submittedName>
</protein>
<organism evidence="1 2">
    <name type="scientific">Lujinxingia vulgaris</name>
    <dbReference type="NCBI Taxonomy" id="2600176"/>
    <lineage>
        <taxon>Bacteria</taxon>
        <taxon>Deltaproteobacteria</taxon>
        <taxon>Bradymonadales</taxon>
        <taxon>Lujinxingiaceae</taxon>
        <taxon>Lujinxingia</taxon>
    </lineage>
</organism>
<keyword evidence="2" id="KW-1185">Reference proteome</keyword>
<comment type="caution">
    <text evidence="1">The sequence shown here is derived from an EMBL/GenBank/DDBJ whole genome shotgun (WGS) entry which is preliminary data.</text>
</comment>
<dbReference type="EMBL" id="VOSM01000001">
    <property type="protein sequence ID" value="TXD39445.1"/>
    <property type="molecule type" value="Genomic_DNA"/>
</dbReference>
<name>A0A5C6XMJ2_9DELT</name>
<accession>A0A5C6XMJ2</accession>
<proteinExistence type="predicted"/>
<dbReference type="Proteomes" id="UP000321412">
    <property type="component" value="Unassembled WGS sequence"/>
</dbReference>
<evidence type="ECO:0000313" key="2">
    <source>
        <dbReference type="Proteomes" id="UP000321412"/>
    </source>
</evidence>
<dbReference type="RefSeq" id="WP_146979872.1">
    <property type="nucleotide sequence ID" value="NZ_VOSM01000001.1"/>
</dbReference>